<dbReference type="PANTHER" id="PTHR45527">
    <property type="entry name" value="NONRIBOSOMAL PEPTIDE SYNTHETASE"/>
    <property type="match status" value="1"/>
</dbReference>
<dbReference type="EMBL" id="CM001889">
    <property type="protein sequence ID" value="EOY51481.1"/>
    <property type="molecule type" value="Genomic_DNA"/>
</dbReference>
<keyword evidence="5" id="KW-0436">Ligase</keyword>
<dbReference type="FunFam" id="1.10.1200.10:FF:000005">
    <property type="entry name" value="Nonribosomal peptide synthetase 1"/>
    <property type="match status" value="1"/>
</dbReference>
<organism evidence="5 6">
    <name type="scientific">Streptomyces lividans 1326</name>
    <dbReference type="NCBI Taxonomy" id="1200984"/>
    <lineage>
        <taxon>Bacteria</taxon>
        <taxon>Bacillati</taxon>
        <taxon>Actinomycetota</taxon>
        <taxon>Actinomycetes</taxon>
        <taxon>Kitasatosporales</taxon>
        <taxon>Streptomycetaceae</taxon>
        <taxon>Streptomyces</taxon>
    </lineage>
</organism>
<dbReference type="GO" id="GO:0044550">
    <property type="term" value="P:secondary metabolite biosynthetic process"/>
    <property type="evidence" value="ECO:0007669"/>
    <property type="project" value="TreeGrafter"/>
</dbReference>
<dbReference type="Pfam" id="PF00668">
    <property type="entry name" value="Condensation"/>
    <property type="match status" value="1"/>
</dbReference>
<dbReference type="InterPro" id="IPR023213">
    <property type="entry name" value="CAT-like_dom_sf"/>
</dbReference>
<protein>
    <submittedName>
        <fullName evidence="5">Long-chain-fatty-acid--CoA ligase</fullName>
        <ecNumber evidence="5">6.2.1.3</ecNumber>
    </submittedName>
</protein>
<dbReference type="PROSITE" id="PS00012">
    <property type="entry name" value="PHOSPHOPANTETHEINE"/>
    <property type="match status" value="1"/>
</dbReference>
<dbReference type="GO" id="GO:0005829">
    <property type="term" value="C:cytosol"/>
    <property type="evidence" value="ECO:0007669"/>
    <property type="project" value="TreeGrafter"/>
</dbReference>
<dbReference type="InterPro" id="IPR001242">
    <property type="entry name" value="Condensation_dom"/>
</dbReference>
<dbReference type="Gene3D" id="3.30.559.10">
    <property type="entry name" value="Chloramphenicol acetyltransferase-like domain"/>
    <property type="match status" value="1"/>
</dbReference>
<evidence type="ECO:0000259" key="4">
    <source>
        <dbReference type="PROSITE" id="PS50075"/>
    </source>
</evidence>
<dbReference type="InterPro" id="IPR000873">
    <property type="entry name" value="AMP-dep_synth/lig_dom"/>
</dbReference>
<dbReference type="GO" id="GO:0004467">
    <property type="term" value="F:long-chain fatty acid-CoA ligase activity"/>
    <property type="evidence" value="ECO:0007669"/>
    <property type="project" value="UniProtKB-EC"/>
</dbReference>
<reference evidence="6" key="1">
    <citation type="journal article" date="2013" name="Genome Biol. Evol.">
        <title>The genome sequence of Streptomyces lividans 66 reveals a novel tRNA-dependent peptide biosynthetic system within a metal-related genomic island.</title>
        <authorList>
            <person name="Cruz-Morales P."/>
            <person name="Vijgenboom E."/>
            <person name="Iruegas-Bocardo F."/>
            <person name="Girard G."/>
            <person name="Yanez-Guerra L.A."/>
            <person name="Ramos-Aboites H.E."/>
            <person name="Pernodet J.L."/>
            <person name="Anne J."/>
            <person name="van Wezel G.P."/>
            <person name="Barona-Gomez F."/>
        </authorList>
    </citation>
    <scope>NUCLEOTIDE SEQUENCE [LARGE SCALE GENOMIC DNA]</scope>
    <source>
        <strain evidence="6">1326</strain>
    </source>
</reference>
<dbReference type="InterPro" id="IPR045851">
    <property type="entry name" value="AMP-bd_C_sf"/>
</dbReference>
<dbReference type="EC" id="6.2.1.3" evidence="5"/>
<dbReference type="RefSeq" id="WP_016327722.1">
    <property type="nucleotide sequence ID" value="NZ_CM001889.1"/>
</dbReference>
<dbReference type="GO" id="GO:0008610">
    <property type="term" value="P:lipid biosynthetic process"/>
    <property type="evidence" value="ECO:0007669"/>
    <property type="project" value="UniProtKB-ARBA"/>
</dbReference>
<dbReference type="PANTHER" id="PTHR45527:SF1">
    <property type="entry name" value="FATTY ACID SYNTHASE"/>
    <property type="match status" value="1"/>
</dbReference>
<dbReference type="InterPro" id="IPR009081">
    <property type="entry name" value="PP-bd_ACP"/>
</dbReference>
<name>A0A7U9DWJ6_STRLI</name>
<dbReference type="InterPro" id="IPR020845">
    <property type="entry name" value="AMP-binding_CS"/>
</dbReference>
<dbReference type="AlphaFoldDB" id="A0A7U9DWJ6"/>
<dbReference type="Gene3D" id="3.30.559.30">
    <property type="entry name" value="Nonribosomal peptide synthetase, condensation domain"/>
    <property type="match status" value="1"/>
</dbReference>
<dbReference type="SUPFAM" id="SSF52777">
    <property type="entry name" value="CoA-dependent acyltransferases"/>
    <property type="match status" value="2"/>
</dbReference>
<feature type="domain" description="Carrier" evidence="4">
    <location>
        <begin position="1086"/>
        <end position="1161"/>
    </location>
</feature>
<comment type="cofactor">
    <cofactor evidence="1">
        <name>pantetheine 4'-phosphate</name>
        <dbReference type="ChEBI" id="CHEBI:47942"/>
    </cofactor>
</comment>
<dbReference type="SUPFAM" id="SSF47336">
    <property type="entry name" value="ACP-like"/>
    <property type="match status" value="2"/>
</dbReference>
<proteinExistence type="predicted"/>
<dbReference type="CDD" id="cd19543">
    <property type="entry name" value="DCL_NRPS"/>
    <property type="match status" value="1"/>
</dbReference>
<dbReference type="PROSITE" id="PS50075">
    <property type="entry name" value="CARRIER"/>
    <property type="match status" value="2"/>
</dbReference>
<feature type="domain" description="Carrier" evidence="4">
    <location>
        <begin position="504"/>
        <end position="578"/>
    </location>
</feature>
<evidence type="ECO:0000256" key="2">
    <source>
        <dbReference type="ARBA" id="ARBA00022450"/>
    </source>
</evidence>
<keyword evidence="3" id="KW-0597">Phosphoprotein</keyword>
<dbReference type="Gene3D" id="3.40.50.12780">
    <property type="entry name" value="N-terminal domain of ligase-like"/>
    <property type="match status" value="1"/>
</dbReference>
<evidence type="ECO:0000256" key="3">
    <source>
        <dbReference type="ARBA" id="ARBA00022553"/>
    </source>
</evidence>
<evidence type="ECO:0000313" key="5">
    <source>
        <dbReference type="EMBL" id="EOY51481.1"/>
    </source>
</evidence>
<dbReference type="InterPro" id="IPR006162">
    <property type="entry name" value="Ppantetheine_attach_site"/>
</dbReference>
<dbReference type="PROSITE" id="PS00455">
    <property type="entry name" value="AMP_BINDING"/>
    <property type="match status" value="1"/>
</dbReference>
<accession>A0A7U9DWJ6</accession>
<dbReference type="GO" id="GO:0043041">
    <property type="term" value="P:amino acid activation for nonribosomal peptide biosynthetic process"/>
    <property type="evidence" value="ECO:0007669"/>
    <property type="project" value="TreeGrafter"/>
</dbReference>
<gene>
    <name evidence="5" type="ORF">SLI_6775</name>
</gene>
<dbReference type="Proteomes" id="UP000014062">
    <property type="component" value="Chromosome"/>
</dbReference>
<dbReference type="SUPFAM" id="SSF56801">
    <property type="entry name" value="Acetyl-CoA synthetase-like"/>
    <property type="match status" value="1"/>
</dbReference>
<dbReference type="Pfam" id="PF00501">
    <property type="entry name" value="AMP-binding"/>
    <property type="match status" value="1"/>
</dbReference>
<evidence type="ECO:0000256" key="1">
    <source>
        <dbReference type="ARBA" id="ARBA00001957"/>
    </source>
</evidence>
<sequence>MSFLHDLLTAQAASAPTRTAALLSDSSATYGQVETEADRVAAALVARGVRPGSRVGLHMSRSLALLPALFGILRAGGVCVPVDPEDPDERRATILEYSGATLVVTERALLDGPAPDGTRQLAVEDLLDEVVEPLTEPVELAPDALAFIFYTSGSTGTPKGVMLTHRALLSGQRWLQRTFPLEPGDRQLLRTTLSITNLVREVFWPVLSGGTVVIVPPGDHKDPDRLVELINSGSVTTLMVVPALLSGILENPGFAANTSLKYVFCSSDVMPGALPEKHFATGLSARLFNVYGLTEALYSTYWECLPGAVYDGFVPVGHPAELTPRILDAGLDPVPPGETGELCLAGVGMAEGYDRLPRLTAEKFADTEGGRVFRTGDLARQSEDGRLELLGRMDDQVKIAGYRVELGEVEARLLEVPGVTGAVASGLRGAGGHQRLVAHLTCDGEPPTAAAIRAHLGDRLPYYMVPAAFTVIDAIPLTHNGKVDRRSLHELPGAHLELAEDYTAARNELESYLCALWAETLDLPAVGIHDNFFALGGDSIQGFLISAKANRDGIGLSATQVFATPTVAETAAFMAAQGDTGPAPSGSPDPQGFTLAEEDLAAVRAAAADPDGIETVYPLTEMQKGMLFHSLLDPDSGVYFEQFLYAVDGEVDLDAYHRAWQQVVDRHEILRVWIATKGLSEPLQAVQRTAELGWTVLDWSDRTEAEQKELLERYLDEDRRRGFPYERAPLFRLTMVRLGATTYKLVMSYHHLILDAWSLFVLLRDSLEIYHSGLEGRLPELRPTRSFGDYVSFLEHEDIEGARDYWLERLAGFRRPTVIGRSAQLGLSASSQEMHAEARLDLGEELTERLLAYGRANQLTLNSLVQGAWAVVVGGCSGQDDVCFGITITHRPVGLAGVEDIVGIFINSLPMRVNLEPEQPVGRWLQQIQRTQVAARSHDHYPLPLIQQRTDLPSGQPLFESLLIFENFPRGTGWTGRGGLDVRQERYVGWTNYPFAIEAMPEEQLFFQVKYDLAFFDAESVERILGAFRGVLEAIADGGTTPVGKLAEHIAANRPGPAAEPRPADTGARALFPARGTAATAGVTTAPTTEDEIALAAIWAEVLQVGQVDVHTPFLALGGSSLAAMRLVALAQAEGFDFELSELFAEDGTVHRLAADADGGADGGGDDGTGR</sequence>
<dbReference type="CDD" id="cd05930">
    <property type="entry name" value="A_NRPS"/>
    <property type="match status" value="1"/>
</dbReference>
<dbReference type="NCBIfam" id="TIGR01733">
    <property type="entry name" value="AA-adenyl-dom"/>
    <property type="match status" value="1"/>
</dbReference>
<dbReference type="InterPro" id="IPR036736">
    <property type="entry name" value="ACP-like_sf"/>
</dbReference>
<dbReference type="FunFam" id="3.30.300.30:FF:000056">
    <property type="entry name" value="Putative peptide synthase"/>
    <property type="match status" value="1"/>
</dbReference>
<dbReference type="Pfam" id="PF13193">
    <property type="entry name" value="AMP-binding_C"/>
    <property type="match status" value="1"/>
</dbReference>
<dbReference type="InterPro" id="IPR025110">
    <property type="entry name" value="AMP-bd_C"/>
</dbReference>
<dbReference type="GO" id="GO:0031177">
    <property type="term" value="F:phosphopantetheine binding"/>
    <property type="evidence" value="ECO:0007669"/>
    <property type="project" value="TreeGrafter"/>
</dbReference>
<dbReference type="Gene3D" id="1.10.1200.10">
    <property type="entry name" value="ACP-like"/>
    <property type="match status" value="2"/>
</dbReference>
<keyword evidence="2" id="KW-0596">Phosphopantetheine</keyword>
<dbReference type="Pfam" id="PF00550">
    <property type="entry name" value="PP-binding"/>
    <property type="match status" value="2"/>
</dbReference>
<dbReference type="InterPro" id="IPR010071">
    <property type="entry name" value="AA_adenyl_dom"/>
</dbReference>
<evidence type="ECO:0000313" key="6">
    <source>
        <dbReference type="Proteomes" id="UP000014062"/>
    </source>
</evidence>
<dbReference type="InterPro" id="IPR042099">
    <property type="entry name" value="ANL_N_sf"/>
</dbReference>
<dbReference type="Gene3D" id="3.30.300.30">
    <property type="match status" value="1"/>
</dbReference>